<feature type="chain" id="PRO_5009527094" description="Superoxide dismutase [Cu-Zn]" evidence="4">
    <location>
        <begin position="23"/>
        <end position="174"/>
    </location>
</feature>
<comment type="similarity">
    <text evidence="1 2">Belongs to the Cu-Zn superoxide dismutase family.</text>
</comment>
<feature type="compositionally biased region" description="Basic and acidic residues" evidence="3">
    <location>
        <begin position="93"/>
        <end position="106"/>
    </location>
</feature>
<name>A0A1F6V0C9_9PROT</name>
<dbReference type="AlphaFoldDB" id="A0A1F6V0C9"/>
<dbReference type="PANTHER" id="PTHR10003">
    <property type="entry name" value="SUPEROXIDE DISMUTASE CU-ZN -RELATED"/>
    <property type="match status" value="1"/>
</dbReference>
<dbReference type="GO" id="GO:0005507">
    <property type="term" value="F:copper ion binding"/>
    <property type="evidence" value="ECO:0007669"/>
    <property type="project" value="InterPro"/>
</dbReference>
<reference evidence="6 7" key="1">
    <citation type="journal article" date="2016" name="Nat. Commun.">
        <title>Thousands of microbial genomes shed light on interconnected biogeochemical processes in an aquifer system.</title>
        <authorList>
            <person name="Anantharaman K."/>
            <person name="Brown C.T."/>
            <person name="Hug L.A."/>
            <person name="Sharon I."/>
            <person name="Castelle C.J."/>
            <person name="Probst A.J."/>
            <person name="Thomas B.C."/>
            <person name="Singh A."/>
            <person name="Wilkins M.J."/>
            <person name="Karaoz U."/>
            <person name="Brodie E.L."/>
            <person name="Williams K.H."/>
            <person name="Hubbard S.S."/>
            <person name="Banfield J.F."/>
        </authorList>
    </citation>
    <scope>NUCLEOTIDE SEQUENCE [LARGE SCALE GENOMIC DNA]</scope>
</reference>
<dbReference type="Pfam" id="PF00080">
    <property type="entry name" value="Sod_Cu"/>
    <property type="match status" value="1"/>
</dbReference>
<keyword evidence="2" id="KW-0186">Copper</keyword>
<dbReference type="CDD" id="cd00305">
    <property type="entry name" value="Cu-Zn_Superoxide_Dismutase"/>
    <property type="match status" value="1"/>
</dbReference>
<dbReference type="InterPro" id="IPR001424">
    <property type="entry name" value="SOD_Cu_Zn_dom"/>
</dbReference>
<gene>
    <name evidence="6" type="ORF">A2W18_11270</name>
</gene>
<keyword evidence="2" id="KW-0479">Metal-binding</keyword>
<dbReference type="NCBIfam" id="NF007628">
    <property type="entry name" value="PRK10290.1"/>
    <property type="match status" value="1"/>
</dbReference>
<dbReference type="SUPFAM" id="SSF49329">
    <property type="entry name" value="Cu,Zn superoxide dismutase-like"/>
    <property type="match status" value="1"/>
</dbReference>
<dbReference type="InterPro" id="IPR018152">
    <property type="entry name" value="SOD_Cu/Zn_BS"/>
</dbReference>
<evidence type="ECO:0000256" key="4">
    <source>
        <dbReference type="SAM" id="SignalP"/>
    </source>
</evidence>
<comment type="cofactor">
    <cofactor evidence="2">
        <name>Zn(2+)</name>
        <dbReference type="ChEBI" id="CHEBI:29105"/>
    </cofactor>
    <text evidence="2">Binds 1 zinc ion per subunit.</text>
</comment>
<dbReference type="InterPro" id="IPR036423">
    <property type="entry name" value="SOD-like_Cu/Zn_dom_sf"/>
</dbReference>
<comment type="function">
    <text evidence="2">Destroys radicals which are normally produced within the cells and which are toxic to biological systems.</text>
</comment>
<protein>
    <recommendedName>
        <fullName evidence="2">Superoxide dismutase [Cu-Zn]</fullName>
        <ecNumber evidence="2">1.15.1.1</ecNumber>
    </recommendedName>
</protein>
<feature type="region of interest" description="Disordered" evidence="3">
    <location>
        <begin position="79"/>
        <end position="114"/>
    </location>
</feature>
<dbReference type="GO" id="GO:0004784">
    <property type="term" value="F:superoxide dismutase activity"/>
    <property type="evidence" value="ECO:0007669"/>
    <property type="project" value="UniProtKB-EC"/>
</dbReference>
<keyword evidence="2" id="KW-0862">Zinc</keyword>
<keyword evidence="4" id="KW-0732">Signal</keyword>
<dbReference type="Proteomes" id="UP000179076">
    <property type="component" value="Unassembled WGS sequence"/>
</dbReference>
<feature type="domain" description="Superoxide dismutase copper/zinc binding" evidence="5">
    <location>
        <begin position="41"/>
        <end position="173"/>
    </location>
</feature>
<dbReference type="PROSITE" id="PS00332">
    <property type="entry name" value="SOD_CU_ZN_2"/>
    <property type="match status" value="1"/>
</dbReference>
<evidence type="ECO:0000313" key="6">
    <source>
        <dbReference type="EMBL" id="OGI63085.1"/>
    </source>
</evidence>
<dbReference type="InterPro" id="IPR024134">
    <property type="entry name" value="SOD_Cu/Zn_/chaperone"/>
</dbReference>
<keyword evidence="2" id="KW-0560">Oxidoreductase</keyword>
<dbReference type="Gene3D" id="2.60.40.200">
    <property type="entry name" value="Superoxide dismutase, copper/zinc binding domain"/>
    <property type="match status" value="1"/>
</dbReference>
<feature type="signal peptide" evidence="4">
    <location>
        <begin position="1"/>
        <end position="22"/>
    </location>
</feature>
<dbReference type="EMBL" id="MFSP01000162">
    <property type="protein sequence ID" value="OGI63085.1"/>
    <property type="molecule type" value="Genomic_DNA"/>
</dbReference>
<evidence type="ECO:0000259" key="5">
    <source>
        <dbReference type="Pfam" id="PF00080"/>
    </source>
</evidence>
<sequence>MRSIFATLLFLALAISAPVALAVSKVTVNQIDEKGIGKAVGTIAFSDGKSGVVLDVKLEGLPPGPHGFHVHQNGDCGPKEKDGKNVAGLAAGGHHDPSNAGKHEGPKGAGHLGDLPALTVGKDGSVSKKITAPRLKLADLQGRSIMIHAGGDNYSDEPKPLGGGGARIACGVVK</sequence>
<proteinExistence type="inferred from homology"/>
<dbReference type="PROSITE" id="PS00087">
    <property type="entry name" value="SOD_CU_ZN_1"/>
    <property type="match status" value="1"/>
</dbReference>
<dbReference type="EC" id="1.15.1.1" evidence="2"/>
<comment type="cofactor">
    <cofactor evidence="2">
        <name>Cu cation</name>
        <dbReference type="ChEBI" id="CHEBI:23378"/>
    </cofactor>
    <text evidence="2">Binds 1 copper ion per subunit.</text>
</comment>
<accession>A0A1F6V0C9</accession>
<evidence type="ECO:0000256" key="2">
    <source>
        <dbReference type="RuleBase" id="RU000393"/>
    </source>
</evidence>
<organism evidence="6 7">
    <name type="scientific">Candidatus Muproteobacteria bacterium RBG_16_60_9</name>
    <dbReference type="NCBI Taxonomy" id="1817755"/>
    <lineage>
        <taxon>Bacteria</taxon>
        <taxon>Pseudomonadati</taxon>
        <taxon>Pseudomonadota</taxon>
        <taxon>Candidatus Muproteobacteria</taxon>
    </lineage>
</organism>
<evidence type="ECO:0000256" key="3">
    <source>
        <dbReference type="SAM" id="MobiDB-lite"/>
    </source>
</evidence>
<evidence type="ECO:0000256" key="1">
    <source>
        <dbReference type="ARBA" id="ARBA00010457"/>
    </source>
</evidence>
<comment type="catalytic activity">
    <reaction evidence="2">
        <text>2 superoxide + 2 H(+) = H2O2 + O2</text>
        <dbReference type="Rhea" id="RHEA:20696"/>
        <dbReference type="ChEBI" id="CHEBI:15378"/>
        <dbReference type="ChEBI" id="CHEBI:15379"/>
        <dbReference type="ChEBI" id="CHEBI:16240"/>
        <dbReference type="ChEBI" id="CHEBI:18421"/>
        <dbReference type="EC" id="1.15.1.1"/>
    </reaction>
</comment>
<evidence type="ECO:0000313" key="7">
    <source>
        <dbReference type="Proteomes" id="UP000179076"/>
    </source>
</evidence>
<comment type="caution">
    <text evidence="6">The sequence shown here is derived from an EMBL/GenBank/DDBJ whole genome shotgun (WGS) entry which is preliminary data.</text>
</comment>